<evidence type="ECO:0000313" key="11">
    <source>
        <dbReference type="Proteomes" id="UP001634393"/>
    </source>
</evidence>
<dbReference type="GO" id="GO:0016787">
    <property type="term" value="F:hydrolase activity"/>
    <property type="evidence" value="ECO:0007669"/>
    <property type="project" value="UniProtKB-KW"/>
</dbReference>
<evidence type="ECO:0000256" key="2">
    <source>
        <dbReference type="ARBA" id="ARBA00022741"/>
    </source>
</evidence>
<feature type="compositionally biased region" description="Basic and acidic residues" evidence="7">
    <location>
        <begin position="378"/>
        <end position="390"/>
    </location>
</feature>
<dbReference type="PANTHER" id="PTHR45821">
    <property type="entry name" value="SNF2 DOMAIN-CONTAINING PROTEIN CLASSY 2-RELATED"/>
    <property type="match status" value="1"/>
</dbReference>
<dbReference type="InterPro" id="IPR027417">
    <property type="entry name" value="P-loop_NTPase"/>
</dbReference>
<evidence type="ECO:0000256" key="7">
    <source>
        <dbReference type="SAM" id="MobiDB-lite"/>
    </source>
</evidence>
<feature type="compositionally biased region" description="Basic residues" evidence="7">
    <location>
        <begin position="400"/>
        <end position="413"/>
    </location>
</feature>
<dbReference type="InterPro" id="IPR044567">
    <property type="entry name" value="CLSY/DRD1"/>
</dbReference>
<dbReference type="Pfam" id="PF00271">
    <property type="entry name" value="Helicase_C"/>
    <property type="match status" value="1"/>
</dbReference>
<dbReference type="PROSITE" id="PS51192">
    <property type="entry name" value="HELICASE_ATP_BIND_1"/>
    <property type="match status" value="1"/>
</dbReference>
<dbReference type="Pfam" id="PF00176">
    <property type="entry name" value="SNF2-rel_dom"/>
    <property type="match status" value="1"/>
</dbReference>
<dbReference type="InterPro" id="IPR038718">
    <property type="entry name" value="SNF2-like_sf"/>
</dbReference>
<evidence type="ECO:0000259" key="8">
    <source>
        <dbReference type="PROSITE" id="PS51192"/>
    </source>
</evidence>
<evidence type="ECO:0000256" key="1">
    <source>
        <dbReference type="ARBA" id="ARBA00004123"/>
    </source>
</evidence>
<gene>
    <name evidence="10" type="ORF">ACJIZ3_018623</name>
</gene>
<accession>A0ABD3SYU1</accession>
<keyword evidence="3" id="KW-0378">Hydrolase</keyword>
<dbReference type="SUPFAM" id="SSF52540">
    <property type="entry name" value="P-loop containing nucleoside triphosphate hydrolases"/>
    <property type="match status" value="2"/>
</dbReference>
<keyword evidence="2" id="KW-0547">Nucleotide-binding</keyword>
<dbReference type="GO" id="GO:0004386">
    <property type="term" value="F:helicase activity"/>
    <property type="evidence" value="ECO:0007669"/>
    <property type="project" value="UniProtKB-KW"/>
</dbReference>
<feature type="domain" description="Helicase C-terminal" evidence="9">
    <location>
        <begin position="963"/>
        <end position="1116"/>
    </location>
</feature>
<dbReference type="InterPro" id="IPR001650">
    <property type="entry name" value="Helicase_C-like"/>
</dbReference>
<evidence type="ECO:0000256" key="4">
    <source>
        <dbReference type="ARBA" id="ARBA00022806"/>
    </source>
</evidence>
<feature type="region of interest" description="Disordered" evidence="7">
    <location>
        <begin position="353"/>
        <end position="413"/>
    </location>
</feature>
<dbReference type="GO" id="GO:0005524">
    <property type="term" value="F:ATP binding"/>
    <property type="evidence" value="ECO:0007669"/>
    <property type="project" value="UniProtKB-KW"/>
</dbReference>
<dbReference type="CDD" id="cd18793">
    <property type="entry name" value="SF2_C_SNF"/>
    <property type="match status" value="1"/>
</dbReference>
<feature type="compositionally biased region" description="Low complexity" evidence="7">
    <location>
        <begin position="182"/>
        <end position="193"/>
    </location>
</feature>
<dbReference type="Gene3D" id="3.40.50.10810">
    <property type="entry name" value="Tandem AAA-ATPase domain"/>
    <property type="match status" value="1"/>
</dbReference>
<evidence type="ECO:0000256" key="6">
    <source>
        <dbReference type="ARBA" id="ARBA00023242"/>
    </source>
</evidence>
<dbReference type="Gene3D" id="3.40.50.300">
    <property type="entry name" value="P-loop containing nucleotide triphosphate hydrolases"/>
    <property type="match status" value="1"/>
</dbReference>
<comment type="subcellular location">
    <subcellularLocation>
        <location evidence="1">Nucleus</location>
    </subcellularLocation>
</comment>
<comment type="caution">
    <text evidence="10">The sequence shown here is derived from an EMBL/GenBank/DDBJ whole genome shotgun (WGS) entry which is preliminary data.</text>
</comment>
<dbReference type="SMART" id="SM00487">
    <property type="entry name" value="DEXDc"/>
    <property type="match status" value="1"/>
</dbReference>
<evidence type="ECO:0000259" key="9">
    <source>
        <dbReference type="PROSITE" id="PS51194"/>
    </source>
</evidence>
<keyword evidence="5" id="KW-0067">ATP-binding</keyword>
<feature type="compositionally biased region" description="Acidic residues" evidence="7">
    <location>
        <begin position="194"/>
        <end position="231"/>
    </location>
</feature>
<proteinExistence type="predicted"/>
<name>A0ABD3SYU1_9LAMI</name>
<dbReference type="InterPro" id="IPR000330">
    <property type="entry name" value="SNF2_N"/>
</dbReference>
<evidence type="ECO:0000313" key="10">
    <source>
        <dbReference type="EMBL" id="KAL3829821.1"/>
    </source>
</evidence>
<organism evidence="10 11">
    <name type="scientific">Penstemon smallii</name>
    <dbReference type="NCBI Taxonomy" id="265156"/>
    <lineage>
        <taxon>Eukaryota</taxon>
        <taxon>Viridiplantae</taxon>
        <taxon>Streptophyta</taxon>
        <taxon>Embryophyta</taxon>
        <taxon>Tracheophyta</taxon>
        <taxon>Spermatophyta</taxon>
        <taxon>Magnoliopsida</taxon>
        <taxon>eudicotyledons</taxon>
        <taxon>Gunneridae</taxon>
        <taxon>Pentapetalae</taxon>
        <taxon>asterids</taxon>
        <taxon>lamiids</taxon>
        <taxon>Lamiales</taxon>
        <taxon>Plantaginaceae</taxon>
        <taxon>Cheloneae</taxon>
        <taxon>Penstemon</taxon>
    </lineage>
</organism>
<evidence type="ECO:0000256" key="3">
    <source>
        <dbReference type="ARBA" id="ARBA00022801"/>
    </source>
</evidence>
<feature type="compositionally biased region" description="Polar residues" evidence="7">
    <location>
        <begin position="121"/>
        <end position="135"/>
    </location>
</feature>
<evidence type="ECO:0000256" key="5">
    <source>
        <dbReference type="ARBA" id="ARBA00022840"/>
    </source>
</evidence>
<keyword evidence="11" id="KW-1185">Reference proteome</keyword>
<feature type="compositionally biased region" description="Basic and acidic residues" evidence="7">
    <location>
        <begin position="95"/>
        <end position="104"/>
    </location>
</feature>
<protein>
    <submittedName>
        <fullName evidence="10">Uncharacterized protein</fullName>
    </submittedName>
</protein>
<feature type="domain" description="Helicase ATP-binding" evidence="8">
    <location>
        <begin position="628"/>
        <end position="819"/>
    </location>
</feature>
<sequence length="1159" mass="131494">MSTVQRKRTRSQWDTFYRNLHNEKRKSCEDCGGTGGREKEGVRSVIDSKPITIDIEQDESSRPRGVKRIRNGFQKCTNGKKSNLVSVVRGSRGNKKLDTRAKFDDDSDSDSDVQFLGEEVSNINGSSLKSGSESKAGNLEEVVSFSSGRNENTRIGDDDDDVRPQIEPLEDNLVHHDDVSVDSDSYNSVNSSESETETETESESSSEEEDGTSDEDFKEDEDSSSDDSDCDDNVKKSSIMNGKKEIDIELEKDDGCSYAKRSVNLRKQDDNIVLIIDEEEKYPRGKEKSGVEKECDYEINVFKEKSRSNKGEDMVFIVDYKKKLPGVRKSSRINGEKKFGGLEILVDCDMNNDTKQPQLGKSSPPLPIPDCNEASSSKADESESLGHDGTECVQKSVQKGSKKTEKHRKKKSHAAQNIDLIEVLVDAIDSLKEEAYLVKENIPIHTPLPSKFRFEDEVQPLPEKSEWEKEMDSLFCNLELGLQESEIDSANSSVNKDDDVISTEIDRCPATYDGRGEHEPVLDEQIGLMCKNCNVVILDIKHILPSFYTPTQRRQDWKEFNESPTSIFGNFQFDNDVYGPPDSYTPTEGTVWELIPGVQKQMFPHQREGFEFMWRNIAGDIRIDQLNSTLSDDGRGCIISHAPGTGKTRLTLVFLQAFMKLYPTCRPVIVAPCGMLRTWEDEFLKWKVDLDFHNMNSKDLSGNESQICRGGVRGMSIEYIRMVKLYSWIKGRSVLGISYRLFEILAGENGKNEKKIKELLLERPGLLVLDEGHTPRNEQSFLWRALTNVSTQRRIILSGTPFQNNFTELKNTLCLVNPKFIDLIESEIHHACKKEKRGRKSKRVNEKWMNLTSSIGKNEDEGLKKLQKMIGPFVHVHKGTILQESLPGLMETTVFLHPSELQKTLLKIANKVKNIFERTRLVSLISIHPSMVVENKRFLLHEDELRKIESNLDVGVKANFIIHLIKLADALKERVLIFSQFLDPLDFIKNQLESLLKWKLGREVLYMDGQIDGKQRQGSIASLNDFSNSVKVLLASERSCSEGINLVGASRVVLIDTVWNPSVEKQAIRRAYRLGQKKVVYVYRLMISGFEVRQFELQTEKDRISQLLFSSVDELSGTTGVVSEDKVLEAMHGMKNLRDIFEKTVLQPKESEMFGLVDL</sequence>
<dbReference type="SMART" id="SM00490">
    <property type="entry name" value="HELICc"/>
    <property type="match status" value="1"/>
</dbReference>
<dbReference type="GO" id="GO:0005634">
    <property type="term" value="C:nucleus"/>
    <property type="evidence" value="ECO:0007669"/>
    <property type="project" value="UniProtKB-SubCell"/>
</dbReference>
<dbReference type="InterPro" id="IPR014001">
    <property type="entry name" value="Helicase_ATP-bd"/>
</dbReference>
<dbReference type="AlphaFoldDB" id="A0ABD3SYU1"/>
<keyword evidence="6" id="KW-0539">Nucleus</keyword>
<dbReference type="EMBL" id="JBJXBP010000005">
    <property type="protein sequence ID" value="KAL3829821.1"/>
    <property type="molecule type" value="Genomic_DNA"/>
</dbReference>
<dbReference type="PANTHER" id="PTHR45821:SF5">
    <property type="entry name" value="SNF2 DOMAIN-CONTAINING PROTEIN CLASSY 4"/>
    <property type="match status" value="1"/>
</dbReference>
<keyword evidence="4" id="KW-0347">Helicase</keyword>
<dbReference type="Proteomes" id="UP001634393">
    <property type="component" value="Unassembled WGS sequence"/>
</dbReference>
<dbReference type="PROSITE" id="PS51194">
    <property type="entry name" value="HELICASE_CTER"/>
    <property type="match status" value="1"/>
</dbReference>
<dbReference type="InterPro" id="IPR049730">
    <property type="entry name" value="SNF2/RAD54-like_C"/>
</dbReference>
<reference evidence="10 11" key="1">
    <citation type="submission" date="2024-12" db="EMBL/GenBank/DDBJ databases">
        <title>The unique morphological basis and parallel evolutionary history of personate flowers in Penstemon.</title>
        <authorList>
            <person name="Depatie T.H."/>
            <person name="Wessinger C.A."/>
        </authorList>
    </citation>
    <scope>NUCLEOTIDE SEQUENCE [LARGE SCALE GENOMIC DNA]</scope>
    <source>
        <strain evidence="10">WTNN_2</strain>
        <tissue evidence="10">Leaf</tissue>
    </source>
</reference>
<feature type="region of interest" description="Disordered" evidence="7">
    <location>
        <begin position="87"/>
        <end position="245"/>
    </location>
</feature>